<keyword evidence="3" id="KW-1185">Reference proteome</keyword>
<keyword evidence="1" id="KW-1133">Transmembrane helix</keyword>
<feature type="transmembrane region" description="Helical" evidence="1">
    <location>
        <begin position="81"/>
        <end position="101"/>
    </location>
</feature>
<proteinExistence type="predicted"/>
<dbReference type="AlphaFoldDB" id="A0ABD5NSI2"/>
<reference evidence="2 3" key="1">
    <citation type="journal article" date="2019" name="Int. J. Syst. Evol. Microbiol.">
        <title>The Global Catalogue of Microorganisms (GCM) 10K type strain sequencing project: providing services to taxonomists for standard genome sequencing and annotation.</title>
        <authorList>
            <consortium name="The Broad Institute Genomics Platform"/>
            <consortium name="The Broad Institute Genome Sequencing Center for Infectious Disease"/>
            <person name="Wu L."/>
            <person name="Ma J."/>
        </authorList>
    </citation>
    <scope>NUCLEOTIDE SEQUENCE [LARGE SCALE GENOMIC DNA]</scope>
    <source>
        <strain evidence="2 3">IBRC-M 10256</strain>
    </source>
</reference>
<organism evidence="2 3">
    <name type="scientific">Halovivax cerinus</name>
    <dbReference type="NCBI Taxonomy" id="1487865"/>
    <lineage>
        <taxon>Archaea</taxon>
        <taxon>Methanobacteriati</taxon>
        <taxon>Methanobacteriota</taxon>
        <taxon>Stenosarchaea group</taxon>
        <taxon>Halobacteria</taxon>
        <taxon>Halobacteriales</taxon>
        <taxon>Natrialbaceae</taxon>
        <taxon>Halovivax</taxon>
    </lineage>
</organism>
<evidence type="ECO:0000313" key="3">
    <source>
        <dbReference type="Proteomes" id="UP001595846"/>
    </source>
</evidence>
<keyword evidence="1" id="KW-0812">Transmembrane</keyword>
<evidence type="ECO:0000313" key="2">
    <source>
        <dbReference type="EMBL" id="MFC3960028.1"/>
    </source>
</evidence>
<protein>
    <submittedName>
        <fullName evidence="2">Metal-dependent hydrolase</fullName>
    </submittedName>
</protein>
<name>A0ABD5NSI2_9EURY</name>
<dbReference type="GO" id="GO:0016787">
    <property type="term" value="F:hydrolase activity"/>
    <property type="evidence" value="ECO:0007669"/>
    <property type="project" value="UniProtKB-KW"/>
</dbReference>
<dbReference type="RefSeq" id="WP_256531461.1">
    <property type="nucleotide sequence ID" value="NZ_CP101824.1"/>
</dbReference>
<feature type="transmembrane region" description="Helical" evidence="1">
    <location>
        <begin position="245"/>
        <end position="278"/>
    </location>
</feature>
<dbReference type="Pfam" id="PF04307">
    <property type="entry name" value="YdjM"/>
    <property type="match status" value="1"/>
</dbReference>
<keyword evidence="1" id="KW-0472">Membrane</keyword>
<feature type="transmembrane region" description="Helical" evidence="1">
    <location>
        <begin position="204"/>
        <end position="225"/>
    </location>
</feature>
<feature type="transmembrane region" description="Helical" evidence="1">
    <location>
        <begin position="334"/>
        <end position="355"/>
    </location>
</feature>
<dbReference type="GeneID" id="73904202"/>
<comment type="caution">
    <text evidence="2">The sequence shown here is derived from an EMBL/GenBank/DDBJ whole genome shotgun (WGS) entry which is preliminary data.</text>
</comment>
<dbReference type="Proteomes" id="UP001595846">
    <property type="component" value="Unassembled WGS sequence"/>
</dbReference>
<dbReference type="InterPro" id="IPR007404">
    <property type="entry name" value="YdjM-like"/>
</dbReference>
<sequence length="359" mass="37271">MFVGHALFAFAVAALVADRWGWHRRQALAVGIVAGAFATLPDVDVAYAFVGLLRWITTDGALSAPTAFWDASRATHRSVTHSLVTGAIAAASFALLARSLTADRSVPAIGGSLGLVAILLALAIGAGPLAGAMMALFLATGWVLTRLATHRTTLSAPTIGLAALWGLWSHPWGDLFTGEPPAFAFPIETAFVDSRVVISGDPTLHLLGAFAIELATVWLALLALYRLTDRAVIPAIDRRATVGSLYGVTALVATPPTLAVSYHFVYSILGVGFLFGAIKTAPLPSQVRLPIRSSLGPSIPGSRSAALDRLTGRTLADRLGDGSWLSNDDVLDGALTAVAAVTVALATYGVSYVLVVGPS</sequence>
<feature type="transmembrane region" description="Helical" evidence="1">
    <location>
        <begin position="151"/>
        <end position="168"/>
    </location>
</feature>
<gene>
    <name evidence="2" type="ORF">ACFOUR_16840</name>
</gene>
<keyword evidence="2" id="KW-0378">Hydrolase</keyword>
<accession>A0ABD5NSI2</accession>
<evidence type="ECO:0000256" key="1">
    <source>
        <dbReference type="SAM" id="Phobius"/>
    </source>
</evidence>
<dbReference type="EMBL" id="JBHSAQ010000014">
    <property type="protein sequence ID" value="MFC3960028.1"/>
    <property type="molecule type" value="Genomic_DNA"/>
</dbReference>
<feature type="transmembrane region" description="Helical" evidence="1">
    <location>
        <begin position="113"/>
        <end position="139"/>
    </location>
</feature>